<gene>
    <name evidence="1" type="ORF">DCAR_025631</name>
</gene>
<reference evidence="1" key="1">
    <citation type="journal article" date="2016" name="Nat. Genet.">
        <title>A high-quality carrot genome assembly provides new insights into carotenoid accumulation and asterid genome evolution.</title>
        <authorList>
            <person name="Iorizzo M."/>
            <person name="Ellison S."/>
            <person name="Senalik D."/>
            <person name="Zeng P."/>
            <person name="Satapoomin P."/>
            <person name="Huang J."/>
            <person name="Bowman M."/>
            <person name="Iovene M."/>
            <person name="Sanseverino W."/>
            <person name="Cavagnaro P."/>
            <person name="Yildiz M."/>
            <person name="Macko-Podgorni A."/>
            <person name="Moranska E."/>
            <person name="Grzebelus E."/>
            <person name="Grzebelus D."/>
            <person name="Ashrafi H."/>
            <person name="Zheng Z."/>
            <person name="Cheng S."/>
            <person name="Spooner D."/>
            <person name="Van Deynze A."/>
            <person name="Simon P."/>
        </authorList>
    </citation>
    <scope>NUCLEOTIDE SEQUENCE [LARGE SCALE GENOMIC DNA]</scope>
    <source>
        <tissue evidence="1">Leaf</tissue>
    </source>
</reference>
<dbReference type="AlphaFoldDB" id="A0A164U809"/>
<comment type="caution">
    <text evidence="1">The sequence shown here is derived from an EMBL/GenBank/DDBJ whole genome shotgun (WGS) entry which is preliminary data.</text>
</comment>
<dbReference type="Gramene" id="KZM88556">
    <property type="protein sequence ID" value="KZM88556"/>
    <property type="gene ID" value="DCAR_025631"/>
</dbReference>
<organism evidence="1">
    <name type="scientific">Daucus carota subsp. sativus</name>
    <name type="common">Carrot</name>
    <dbReference type="NCBI Taxonomy" id="79200"/>
    <lineage>
        <taxon>Eukaryota</taxon>
        <taxon>Viridiplantae</taxon>
        <taxon>Streptophyta</taxon>
        <taxon>Embryophyta</taxon>
        <taxon>Tracheophyta</taxon>
        <taxon>Spermatophyta</taxon>
        <taxon>Magnoliopsida</taxon>
        <taxon>eudicotyledons</taxon>
        <taxon>Gunneridae</taxon>
        <taxon>Pentapetalae</taxon>
        <taxon>asterids</taxon>
        <taxon>campanulids</taxon>
        <taxon>Apiales</taxon>
        <taxon>Apiaceae</taxon>
        <taxon>Apioideae</taxon>
        <taxon>Scandiceae</taxon>
        <taxon>Daucinae</taxon>
        <taxon>Daucus</taxon>
        <taxon>Daucus sect. Daucus</taxon>
    </lineage>
</organism>
<proteinExistence type="predicted"/>
<evidence type="ECO:0000313" key="1">
    <source>
        <dbReference type="EMBL" id="KZM88556.1"/>
    </source>
</evidence>
<dbReference type="EMBL" id="LNRQ01000007">
    <property type="protein sequence ID" value="KZM88556.1"/>
    <property type="molecule type" value="Genomic_DNA"/>
</dbReference>
<name>A0A164U809_DAUCS</name>
<protein>
    <submittedName>
        <fullName evidence="1">Uncharacterized protein</fullName>
    </submittedName>
</protein>
<accession>A0A164U809</accession>
<sequence>MLETCRHKYQSLSHAINYVSDTITGTLLKYRNIKGDSATKKVVYSLHDMTQGIAYDADTLLFRMYLFQKMKKETAGQVEENCISTEDRTR</sequence>